<dbReference type="PANTHER" id="PTHR46797">
    <property type="entry name" value="HTH-TYPE TRANSCRIPTIONAL REGULATOR"/>
    <property type="match status" value="1"/>
</dbReference>
<evidence type="ECO:0000313" key="3">
    <source>
        <dbReference type="EMBL" id="MCH4551994.1"/>
    </source>
</evidence>
<keyword evidence="4" id="KW-1185">Reference proteome</keyword>
<dbReference type="Proteomes" id="UP001156141">
    <property type="component" value="Unassembled WGS sequence"/>
</dbReference>
<dbReference type="Gene3D" id="1.10.260.40">
    <property type="entry name" value="lambda repressor-like DNA-binding domains"/>
    <property type="match status" value="1"/>
</dbReference>
<evidence type="ECO:0000313" key="4">
    <source>
        <dbReference type="Proteomes" id="UP001156141"/>
    </source>
</evidence>
<evidence type="ECO:0000259" key="2">
    <source>
        <dbReference type="PROSITE" id="PS50943"/>
    </source>
</evidence>
<accession>A0ABS9RGC2</accession>
<dbReference type="InterPro" id="IPR050807">
    <property type="entry name" value="TransReg_Diox_bact_type"/>
</dbReference>
<proteinExistence type="predicted"/>
<dbReference type="InterPro" id="IPR001387">
    <property type="entry name" value="Cro/C1-type_HTH"/>
</dbReference>
<dbReference type="Pfam" id="PF01381">
    <property type="entry name" value="HTH_3"/>
    <property type="match status" value="1"/>
</dbReference>
<sequence length="74" mass="8355">MINIKDKKFIEAFGKNLRKLRKEAGLSQENLANDADIPLSQIGRIERGEVNTTISTVHVLAEALKIEITDLFKF</sequence>
<dbReference type="SUPFAM" id="SSF47413">
    <property type="entry name" value="lambda repressor-like DNA-binding domains"/>
    <property type="match status" value="1"/>
</dbReference>
<dbReference type="SMART" id="SM00530">
    <property type="entry name" value="HTH_XRE"/>
    <property type="match status" value="1"/>
</dbReference>
<dbReference type="CDD" id="cd00093">
    <property type="entry name" value="HTH_XRE"/>
    <property type="match status" value="1"/>
</dbReference>
<comment type="caution">
    <text evidence="3">The sequence shown here is derived from an EMBL/GenBank/DDBJ whole genome shotgun (WGS) entry which is preliminary data.</text>
</comment>
<dbReference type="InterPro" id="IPR010982">
    <property type="entry name" value="Lambda_DNA-bd_dom_sf"/>
</dbReference>
<gene>
    <name evidence="3" type="ORF">MKW35_05130</name>
</gene>
<organism evidence="3 4">
    <name type="scientific">Aestuariibaculum lutulentum</name>
    <dbReference type="NCBI Taxonomy" id="2920935"/>
    <lineage>
        <taxon>Bacteria</taxon>
        <taxon>Pseudomonadati</taxon>
        <taxon>Bacteroidota</taxon>
        <taxon>Flavobacteriia</taxon>
        <taxon>Flavobacteriales</taxon>
        <taxon>Flavobacteriaceae</taxon>
    </lineage>
</organism>
<dbReference type="RefSeq" id="WP_240572315.1">
    <property type="nucleotide sequence ID" value="NZ_CP136709.1"/>
</dbReference>
<name>A0ABS9RGC2_9FLAO</name>
<dbReference type="EMBL" id="JAKVQD010000001">
    <property type="protein sequence ID" value="MCH4551994.1"/>
    <property type="molecule type" value="Genomic_DNA"/>
</dbReference>
<feature type="domain" description="HTH cro/C1-type" evidence="2">
    <location>
        <begin position="17"/>
        <end position="71"/>
    </location>
</feature>
<dbReference type="PANTHER" id="PTHR46797:SF1">
    <property type="entry name" value="METHYLPHOSPHONATE SYNTHASE"/>
    <property type="match status" value="1"/>
</dbReference>
<reference evidence="3" key="1">
    <citation type="submission" date="2022-02" db="EMBL/GenBank/DDBJ databases">
        <title>Aestuariibaculum sp., a marine bacterium isolated from sediment in Guangxi.</title>
        <authorList>
            <person name="Ying J."/>
        </authorList>
    </citation>
    <scope>NUCLEOTIDE SEQUENCE</scope>
    <source>
        <strain evidence="3">L182</strain>
    </source>
</reference>
<evidence type="ECO:0000256" key="1">
    <source>
        <dbReference type="ARBA" id="ARBA00023125"/>
    </source>
</evidence>
<dbReference type="PROSITE" id="PS50943">
    <property type="entry name" value="HTH_CROC1"/>
    <property type="match status" value="1"/>
</dbReference>
<protein>
    <submittedName>
        <fullName evidence="3">Helix-turn-helix domain-containing protein</fullName>
    </submittedName>
</protein>
<keyword evidence="1" id="KW-0238">DNA-binding</keyword>